<name>A0A1I7XS29_HETBA</name>
<sequence length="250" mass="28234">MDGEVSRAANEGTCLRMAISSRDNHTHIQKKISVVSHHLQTAKVSASPRPSPSLAFLLSLYIDHCNPTWSEVFAIVNVVHLIGLRSLCLARCDGLDDLSGRHSGCQHLLSVLLKGSGRFCGIWSAANNSATALNDRCHLVVPSDGWPMASRWLRVIQRNSFLRIEKPELNKGENETDKEMDKEFETEFEEYNMERISKLSKDQMTREILDKEKTADVYHDNLIKLMKENEHLKKVLRDNGIPFDVAQPVA</sequence>
<reference evidence="2" key="1">
    <citation type="submission" date="2016-11" db="UniProtKB">
        <authorList>
            <consortium name="WormBaseParasite"/>
        </authorList>
    </citation>
    <scope>IDENTIFICATION</scope>
</reference>
<organism evidence="1 2">
    <name type="scientific">Heterorhabditis bacteriophora</name>
    <name type="common">Entomopathogenic nematode worm</name>
    <dbReference type="NCBI Taxonomy" id="37862"/>
    <lineage>
        <taxon>Eukaryota</taxon>
        <taxon>Metazoa</taxon>
        <taxon>Ecdysozoa</taxon>
        <taxon>Nematoda</taxon>
        <taxon>Chromadorea</taxon>
        <taxon>Rhabditida</taxon>
        <taxon>Rhabditina</taxon>
        <taxon>Rhabditomorpha</taxon>
        <taxon>Strongyloidea</taxon>
        <taxon>Heterorhabditidae</taxon>
        <taxon>Heterorhabditis</taxon>
    </lineage>
</organism>
<accession>A0A1I7XS29</accession>
<evidence type="ECO:0000313" key="2">
    <source>
        <dbReference type="WBParaSite" id="Hba_20624"/>
    </source>
</evidence>
<evidence type="ECO:0000313" key="1">
    <source>
        <dbReference type="Proteomes" id="UP000095283"/>
    </source>
</evidence>
<protein>
    <submittedName>
        <fullName evidence="2">Protein GrpE</fullName>
    </submittedName>
</protein>
<dbReference type="WBParaSite" id="Hba_20624">
    <property type="protein sequence ID" value="Hba_20624"/>
    <property type="gene ID" value="Hba_20624"/>
</dbReference>
<dbReference type="AlphaFoldDB" id="A0A1I7XS29"/>
<keyword evidence="1" id="KW-1185">Reference proteome</keyword>
<dbReference type="Proteomes" id="UP000095283">
    <property type="component" value="Unplaced"/>
</dbReference>
<proteinExistence type="predicted"/>